<feature type="region of interest" description="Disordered" evidence="1">
    <location>
        <begin position="1"/>
        <end position="34"/>
    </location>
</feature>
<evidence type="ECO:0000313" key="3">
    <source>
        <dbReference type="EMBL" id="BDM74052.1"/>
    </source>
</evidence>
<evidence type="ECO:0000313" key="4">
    <source>
        <dbReference type="Proteomes" id="UP001059597"/>
    </source>
</evidence>
<organism evidence="3 4">
    <name type="scientific">Streptomyces nigrescens</name>
    <dbReference type="NCBI Taxonomy" id="1920"/>
    <lineage>
        <taxon>Bacteria</taxon>
        <taxon>Bacillati</taxon>
        <taxon>Actinomycetota</taxon>
        <taxon>Actinomycetes</taxon>
        <taxon>Kitasatosporales</taxon>
        <taxon>Streptomycetaceae</taxon>
        <taxon>Streptomyces</taxon>
    </lineage>
</organism>
<keyword evidence="2" id="KW-1133">Transmembrane helix</keyword>
<proteinExistence type="predicted"/>
<evidence type="ECO:0000256" key="1">
    <source>
        <dbReference type="SAM" id="MobiDB-lite"/>
    </source>
</evidence>
<protein>
    <submittedName>
        <fullName evidence="3">Uncharacterized protein</fullName>
    </submittedName>
</protein>
<geneLocation type="plasmid" evidence="3 4">
    <name>SNP1</name>
</geneLocation>
<reference evidence="3" key="1">
    <citation type="submission" date="2022-06" db="EMBL/GenBank/DDBJ databases">
        <title>Complete genome sequence of Streptomyces nigrescens HEK616.</title>
        <authorList>
            <person name="Asamizu S."/>
            <person name="Onaka H."/>
        </authorList>
    </citation>
    <scope>NUCLEOTIDE SEQUENCE</scope>
    <source>
        <strain evidence="3">HEK616</strain>
        <plasmid evidence="3">SNP1</plasmid>
    </source>
</reference>
<gene>
    <name evidence="3" type="ORF">HEK616_75390</name>
</gene>
<accession>A0ABN6R8J5</accession>
<keyword evidence="3" id="KW-0614">Plasmid</keyword>
<dbReference type="EMBL" id="AP026074">
    <property type="protein sequence ID" value="BDM74052.1"/>
    <property type="molecule type" value="Genomic_DNA"/>
</dbReference>
<sequence>MAAASTITSGPEYETTTATNPARTADSERSPITPRRAAGWPEFVGAGVPVPPVVPVLALLVVLVLVLPVVLVLELVLSVVLVLLVSELTGRPSRRVPVPAPDRR</sequence>
<dbReference type="Proteomes" id="UP001059597">
    <property type="component" value="Plasmid SNP1"/>
</dbReference>
<name>A0ABN6R8J5_STRNI</name>
<feature type="transmembrane region" description="Helical" evidence="2">
    <location>
        <begin position="56"/>
        <end position="85"/>
    </location>
</feature>
<evidence type="ECO:0000256" key="2">
    <source>
        <dbReference type="SAM" id="Phobius"/>
    </source>
</evidence>
<keyword evidence="2" id="KW-0472">Membrane</keyword>
<feature type="compositionally biased region" description="Polar residues" evidence="1">
    <location>
        <begin position="1"/>
        <end position="22"/>
    </location>
</feature>
<keyword evidence="4" id="KW-1185">Reference proteome</keyword>
<keyword evidence="2" id="KW-0812">Transmembrane</keyword>